<dbReference type="EMBL" id="JQ256780">
    <property type="protein sequence ID" value="AFI78383.1"/>
    <property type="molecule type" value="Genomic_DNA"/>
</dbReference>
<dbReference type="PANTHER" id="PTHR30574">
    <property type="entry name" value="INNER MEMBRANE PROTEIN YEDE"/>
    <property type="match status" value="1"/>
</dbReference>
<dbReference type="Pfam" id="PF04143">
    <property type="entry name" value="Sulf_transp"/>
    <property type="match status" value="1"/>
</dbReference>
<feature type="transmembrane region" description="Helical" evidence="9">
    <location>
        <begin position="55"/>
        <end position="72"/>
    </location>
</feature>
<dbReference type="GO" id="GO:0005886">
    <property type="term" value="C:plasma membrane"/>
    <property type="evidence" value="ECO:0007669"/>
    <property type="project" value="UniProtKB-SubCell"/>
</dbReference>
<feature type="transmembrane region" description="Helical" evidence="9">
    <location>
        <begin position="92"/>
        <end position="113"/>
    </location>
</feature>
<feature type="transmembrane region" description="Helical" evidence="9">
    <location>
        <begin position="311"/>
        <end position="332"/>
    </location>
</feature>
<dbReference type="AlphaFoldDB" id="I1X4F8"/>
<feature type="transmembrane region" description="Helical" evidence="9">
    <location>
        <begin position="125"/>
        <end position="146"/>
    </location>
</feature>
<evidence type="ECO:0000256" key="3">
    <source>
        <dbReference type="ARBA" id="ARBA00022475"/>
    </source>
</evidence>
<keyword evidence="5 9" id="KW-0812">Transmembrane</keyword>
<reference evidence="10" key="1">
    <citation type="journal article" date="2012" name="ISME J.">
        <title>Roseobacter clade bacteria are abundant in coastal sediments and encode a novel combination of sulfur oxidation genes.</title>
        <authorList>
            <person name="Lenk S."/>
            <person name="Moraru C."/>
            <person name="Hahnke S."/>
            <person name="Arnds J."/>
            <person name="Richter M."/>
            <person name="Kube M."/>
            <person name="Reinhardt R."/>
            <person name="Brinkhoff T."/>
            <person name="Harder J."/>
            <person name="Amann R."/>
            <person name="Mussmann M."/>
        </authorList>
    </citation>
    <scope>NUCLEOTIDE SEQUENCE</scope>
</reference>
<keyword evidence="2" id="KW-0813">Transport</keyword>
<comment type="subcellular location">
    <subcellularLocation>
        <location evidence="1">Cell inner membrane</location>
        <topology evidence="1">Multi-pass membrane protein</topology>
    </subcellularLocation>
</comment>
<keyword evidence="7 9" id="KW-0472">Membrane</keyword>
<keyword evidence="3" id="KW-1003">Cell membrane</keyword>
<sequence length="364" mass="37693">MIETWKEIVVENAAAYIGWGGLIIGIVFGFIVYRTNFCTMGSISDILSFGDYKRFRSWLMAGAVAILGVLAIERIGIADMSQSMYQASTLTWGAHVVGGLMFGFGMVFSGGCISRNLVRAGGGDLRSIVVLLITGIFGYMTIGGLLGPLRVSLFTPLTSDLSEIGMETQALGDLVGVVTGMAVETATMVTALVVALALLAYCLKDAGFRSSPVHLIAGIGIGACVIAGWVLTGLAYDDFADVPVQLISLSYVRPAGDSLDYAMRYTALGPPGFGVVTLVGALLGGLLGALSKGRVNLTTFADKADSIRNMFGAALMGIGGVLALGCTVGQAMTGFSTLAIGSIITFVFIVLGGIAGVKTMETLA</sequence>
<evidence type="ECO:0000256" key="6">
    <source>
        <dbReference type="ARBA" id="ARBA00022989"/>
    </source>
</evidence>
<evidence type="ECO:0000256" key="7">
    <source>
        <dbReference type="ARBA" id="ARBA00023136"/>
    </source>
</evidence>
<feature type="transmembrane region" description="Helical" evidence="9">
    <location>
        <begin position="13"/>
        <end position="34"/>
    </location>
</feature>
<accession>I1X4F8</accession>
<feature type="transmembrane region" description="Helical" evidence="9">
    <location>
        <begin position="272"/>
        <end position="290"/>
    </location>
</feature>
<evidence type="ECO:0000256" key="8">
    <source>
        <dbReference type="ARBA" id="ARBA00035655"/>
    </source>
</evidence>
<comment type="similarity">
    <text evidence="8">Belongs to the TsuA/YedE (TC 9.B.102) family.</text>
</comment>
<proteinExistence type="inferred from homology"/>
<feature type="transmembrane region" description="Helical" evidence="9">
    <location>
        <begin position="181"/>
        <end position="203"/>
    </location>
</feature>
<organism evidence="10">
    <name type="scientific">uncultured bacterium ws101A12</name>
    <dbReference type="NCBI Taxonomy" id="1131826"/>
    <lineage>
        <taxon>Bacteria</taxon>
        <taxon>environmental samples</taxon>
    </lineage>
</organism>
<name>I1X4F8_9BACT</name>
<evidence type="ECO:0000256" key="5">
    <source>
        <dbReference type="ARBA" id="ARBA00022692"/>
    </source>
</evidence>
<dbReference type="PANTHER" id="PTHR30574:SF1">
    <property type="entry name" value="SULPHUR TRANSPORT DOMAIN-CONTAINING PROTEIN"/>
    <property type="match status" value="1"/>
</dbReference>
<evidence type="ECO:0000256" key="2">
    <source>
        <dbReference type="ARBA" id="ARBA00022448"/>
    </source>
</evidence>
<feature type="transmembrane region" description="Helical" evidence="9">
    <location>
        <begin position="338"/>
        <end position="357"/>
    </location>
</feature>
<evidence type="ECO:0000256" key="4">
    <source>
        <dbReference type="ARBA" id="ARBA00022519"/>
    </source>
</evidence>
<gene>
    <name evidence="10" type="ORF">ws101A12_0015</name>
</gene>
<evidence type="ECO:0000256" key="1">
    <source>
        <dbReference type="ARBA" id="ARBA00004429"/>
    </source>
</evidence>
<evidence type="ECO:0000313" key="10">
    <source>
        <dbReference type="EMBL" id="AFI78383.1"/>
    </source>
</evidence>
<keyword evidence="4" id="KW-0997">Cell inner membrane</keyword>
<feature type="transmembrane region" description="Helical" evidence="9">
    <location>
        <begin position="215"/>
        <end position="236"/>
    </location>
</feature>
<dbReference type="InterPro" id="IPR007272">
    <property type="entry name" value="Sulf_transp_TsuA/YedE"/>
</dbReference>
<evidence type="ECO:0000256" key="9">
    <source>
        <dbReference type="SAM" id="Phobius"/>
    </source>
</evidence>
<keyword evidence="6 9" id="KW-1133">Transmembrane helix</keyword>
<protein>
    <submittedName>
        <fullName evidence="10">YeeE/YedE family protein DUF395</fullName>
    </submittedName>
</protein>